<reference evidence="2 3" key="1">
    <citation type="submission" date="2016-08" db="EMBL/GenBank/DDBJ databases">
        <authorList>
            <person name="Seilhamer J.J."/>
        </authorList>
    </citation>
    <scope>NUCLEOTIDE SEQUENCE [LARGE SCALE GENOMIC DNA]</scope>
    <source>
        <strain evidence="2 3">NML150140-1</strain>
    </source>
</reference>
<gene>
    <name evidence="2" type="ORF">BEI59_34220</name>
</gene>
<accession>A0A1E3U6G6</accession>
<evidence type="ECO:0000313" key="2">
    <source>
        <dbReference type="EMBL" id="ODR38414.1"/>
    </source>
</evidence>
<sequence length="120" mass="12922">MKGRSRSGNTGNGDGTFVHGNDIFYNGKPQAGSLRFLIRSGSPVIAAEEIFLILFRDSFSVVGDGYLNHSPLLADMQGSLCLRFPMEKGIQDKVPESTRQESGNEGKKDGFPGAGKADVR</sequence>
<evidence type="ECO:0000313" key="3">
    <source>
        <dbReference type="Proteomes" id="UP000094271"/>
    </source>
</evidence>
<name>A0A1E3U6G6_9FIRM</name>
<protein>
    <submittedName>
        <fullName evidence="2">Uncharacterized protein</fullName>
    </submittedName>
</protein>
<dbReference type="EMBL" id="MEHA01000046">
    <property type="protein sequence ID" value="ODR38414.1"/>
    <property type="molecule type" value="Genomic_DNA"/>
</dbReference>
<feature type="region of interest" description="Disordered" evidence="1">
    <location>
        <begin position="91"/>
        <end position="120"/>
    </location>
</feature>
<evidence type="ECO:0000256" key="1">
    <source>
        <dbReference type="SAM" id="MobiDB-lite"/>
    </source>
</evidence>
<feature type="compositionally biased region" description="Basic and acidic residues" evidence="1">
    <location>
        <begin position="91"/>
        <end position="110"/>
    </location>
</feature>
<organism evidence="2 3">
    <name type="scientific">Eisenbergiella tayi</name>
    <dbReference type="NCBI Taxonomy" id="1432052"/>
    <lineage>
        <taxon>Bacteria</taxon>
        <taxon>Bacillati</taxon>
        <taxon>Bacillota</taxon>
        <taxon>Clostridia</taxon>
        <taxon>Lachnospirales</taxon>
        <taxon>Lachnospiraceae</taxon>
        <taxon>Eisenbergiella</taxon>
    </lineage>
</organism>
<proteinExistence type="predicted"/>
<dbReference type="AlphaFoldDB" id="A0A1E3U6G6"/>
<comment type="caution">
    <text evidence="2">The sequence shown here is derived from an EMBL/GenBank/DDBJ whole genome shotgun (WGS) entry which is preliminary data.</text>
</comment>
<dbReference type="Proteomes" id="UP000094271">
    <property type="component" value="Unassembled WGS sequence"/>
</dbReference>